<comment type="similarity">
    <text evidence="10">Belongs to the PTH2 family.</text>
</comment>
<evidence type="ECO:0000256" key="1">
    <source>
        <dbReference type="ARBA" id="ARBA00004434"/>
    </source>
</evidence>
<evidence type="ECO:0000313" key="14">
    <source>
        <dbReference type="Proteomes" id="UP000095283"/>
    </source>
</evidence>
<evidence type="ECO:0000256" key="7">
    <source>
        <dbReference type="ARBA" id="ARBA00022989"/>
    </source>
</evidence>
<dbReference type="GO" id="GO:0005743">
    <property type="term" value="C:mitochondrial inner membrane"/>
    <property type="evidence" value="ECO:0007669"/>
    <property type="project" value="UniProtKB-SubCell"/>
</dbReference>
<keyword evidence="5" id="KW-0999">Mitochondrion inner membrane</keyword>
<keyword evidence="4 13" id="KW-0812">Transmembrane</keyword>
<dbReference type="GO" id="GO:0004045">
    <property type="term" value="F:peptidyl-tRNA hydrolase activity"/>
    <property type="evidence" value="ECO:0007669"/>
    <property type="project" value="UniProtKB-EC"/>
</dbReference>
<dbReference type="GO" id="GO:0005829">
    <property type="term" value="C:cytosol"/>
    <property type="evidence" value="ECO:0007669"/>
    <property type="project" value="TreeGrafter"/>
</dbReference>
<evidence type="ECO:0000256" key="4">
    <source>
        <dbReference type="ARBA" id="ARBA00022692"/>
    </source>
</evidence>
<dbReference type="WBParaSite" id="Hba_17417">
    <property type="protein sequence ID" value="Hba_17417"/>
    <property type="gene ID" value="Hba_17417"/>
</dbReference>
<dbReference type="Pfam" id="PF14138">
    <property type="entry name" value="COX16"/>
    <property type="match status" value="1"/>
</dbReference>
<feature type="compositionally biased region" description="Acidic residues" evidence="12">
    <location>
        <begin position="156"/>
        <end position="168"/>
    </location>
</feature>
<dbReference type="Pfam" id="PF01981">
    <property type="entry name" value="PTH2"/>
    <property type="match status" value="1"/>
</dbReference>
<comment type="catalytic activity">
    <reaction evidence="11">
        <text>an N-acyl-L-alpha-aminoacyl-tRNA + H2O = an N-acyl-L-amino acid + a tRNA + H(+)</text>
        <dbReference type="Rhea" id="RHEA:54448"/>
        <dbReference type="Rhea" id="RHEA-COMP:10123"/>
        <dbReference type="Rhea" id="RHEA-COMP:13883"/>
        <dbReference type="ChEBI" id="CHEBI:15377"/>
        <dbReference type="ChEBI" id="CHEBI:15378"/>
        <dbReference type="ChEBI" id="CHEBI:59874"/>
        <dbReference type="ChEBI" id="CHEBI:78442"/>
        <dbReference type="ChEBI" id="CHEBI:138191"/>
        <dbReference type="EC" id="3.1.1.29"/>
    </reaction>
</comment>
<keyword evidence="9 13" id="KW-0472">Membrane</keyword>
<dbReference type="PANTHER" id="PTHR12649:SF11">
    <property type="entry name" value="PEPTIDYL-TRNA HYDROLASE 2, MITOCHONDRIAL"/>
    <property type="match status" value="1"/>
</dbReference>
<keyword evidence="7 13" id="KW-1133">Transmembrane helix</keyword>
<evidence type="ECO:0000256" key="5">
    <source>
        <dbReference type="ARBA" id="ARBA00022792"/>
    </source>
</evidence>
<keyword evidence="6" id="KW-0378">Hydrolase</keyword>
<name>A0A1I7XJC4_HETBA</name>
<evidence type="ECO:0000256" key="6">
    <source>
        <dbReference type="ARBA" id="ARBA00022801"/>
    </source>
</evidence>
<dbReference type="AlphaFoldDB" id="A0A1I7XJC4"/>
<dbReference type="SUPFAM" id="SSF102462">
    <property type="entry name" value="Peptidyl-tRNA hydrolase II"/>
    <property type="match status" value="1"/>
</dbReference>
<evidence type="ECO:0000256" key="12">
    <source>
        <dbReference type="SAM" id="MobiDB-lite"/>
    </source>
</evidence>
<accession>A0A1I7XJC4</accession>
<evidence type="ECO:0000256" key="11">
    <source>
        <dbReference type="ARBA" id="ARBA00048707"/>
    </source>
</evidence>
<dbReference type="FunFam" id="3.40.1490.10:FF:000002">
    <property type="entry name" value="Peptidyl-tRNA hydrolase 2, mitochondrial"/>
    <property type="match status" value="1"/>
</dbReference>
<evidence type="ECO:0000313" key="15">
    <source>
        <dbReference type="WBParaSite" id="Hba_17417"/>
    </source>
</evidence>
<dbReference type="Proteomes" id="UP000095283">
    <property type="component" value="Unplaced"/>
</dbReference>
<dbReference type="InterPro" id="IPR020164">
    <property type="entry name" value="Cyt_c_Oxase_assmbl_COX16"/>
</dbReference>
<dbReference type="CDD" id="cd02430">
    <property type="entry name" value="PTH2"/>
    <property type="match status" value="1"/>
</dbReference>
<evidence type="ECO:0000256" key="10">
    <source>
        <dbReference type="ARBA" id="ARBA00038050"/>
    </source>
</evidence>
<feature type="transmembrane region" description="Helical" evidence="13">
    <location>
        <begin position="7"/>
        <end position="29"/>
    </location>
</feature>
<keyword evidence="8" id="KW-0496">Mitochondrion</keyword>
<evidence type="ECO:0000256" key="8">
    <source>
        <dbReference type="ARBA" id="ARBA00023128"/>
    </source>
</evidence>
<dbReference type="EC" id="3.1.1.29" evidence="3"/>
<sequence>MSNRKLNFFRVGLPFFSIIFGGAFGLHYFQQVRFDFRKIKQLDSNLEQLRSDLKESGFNIREGITVESVYKEVSCIDTDNWENIRGPRESEDNSEYLEINGASSLDIGNPPEPDNASIRAERGLKTCYFFVIWLREYDYSYKQAVTWIIERSNLSDFEDSSESEDNEEMGAVNSTGELQNVQPLRTGVERMAFPQALVHRGRTHKMVLVVNTSLKMGTGKMAAQVGHATLGVYRQAMGSEMGQEAVSAWIRHGQVKIVVKGQSTEQLMDMYKTAKDTGCFCYLVQDAGYTQIPPGSRTILGVFGTVEQVDAVTGGLKLL</sequence>
<dbReference type="InterPro" id="IPR023476">
    <property type="entry name" value="Pep_tRNA_hydro_II_dom_sf"/>
</dbReference>
<evidence type="ECO:0000256" key="3">
    <source>
        <dbReference type="ARBA" id="ARBA00013260"/>
    </source>
</evidence>
<comment type="subcellular location">
    <subcellularLocation>
        <location evidence="1">Mitochondrion inner membrane</location>
        <topology evidence="1">Single-pass membrane protein</topology>
    </subcellularLocation>
</comment>
<comment type="similarity">
    <text evidence="2">Belongs to the COX16 family.</text>
</comment>
<feature type="region of interest" description="Disordered" evidence="12">
    <location>
        <begin position="156"/>
        <end position="180"/>
    </location>
</feature>
<reference evidence="15" key="1">
    <citation type="submission" date="2016-11" db="UniProtKB">
        <authorList>
            <consortium name="WormBaseParasite"/>
        </authorList>
    </citation>
    <scope>IDENTIFICATION</scope>
</reference>
<evidence type="ECO:0000256" key="13">
    <source>
        <dbReference type="SAM" id="Phobius"/>
    </source>
</evidence>
<evidence type="ECO:0000256" key="9">
    <source>
        <dbReference type="ARBA" id="ARBA00023136"/>
    </source>
</evidence>
<dbReference type="Gene3D" id="3.40.1490.10">
    <property type="entry name" value="Bit1"/>
    <property type="match status" value="1"/>
</dbReference>
<proteinExistence type="inferred from homology"/>
<keyword evidence="14" id="KW-1185">Reference proteome</keyword>
<protein>
    <recommendedName>
        <fullName evidence="3">peptidyl-tRNA hydrolase</fullName>
        <ecNumber evidence="3">3.1.1.29</ecNumber>
    </recommendedName>
</protein>
<dbReference type="InterPro" id="IPR002833">
    <property type="entry name" value="PTH2"/>
</dbReference>
<dbReference type="PANTHER" id="PTHR12649">
    <property type="entry name" value="PEPTIDYL-TRNA HYDROLASE 2"/>
    <property type="match status" value="1"/>
</dbReference>
<evidence type="ECO:0000256" key="2">
    <source>
        <dbReference type="ARBA" id="ARBA00008370"/>
    </source>
</evidence>
<dbReference type="NCBIfam" id="TIGR00283">
    <property type="entry name" value="arch_pth2"/>
    <property type="match status" value="1"/>
</dbReference>
<organism evidence="14 15">
    <name type="scientific">Heterorhabditis bacteriophora</name>
    <name type="common">Entomopathogenic nematode worm</name>
    <dbReference type="NCBI Taxonomy" id="37862"/>
    <lineage>
        <taxon>Eukaryota</taxon>
        <taxon>Metazoa</taxon>
        <taxon>Ecdysozoa</taxon>
        <taxon>Nematoda</taxon>
        <taxon>Chromadorea</taxon>
        <taxon>Rhabditida</taxon>
        <taxon>Rhabditina</taxon>
        <taxon>Rhabditomorpha</taxon>
        <taxon>Strongyloidea</taxon>
        <taxon>Heterorhabditidae</taxon>
        <taxon>Heterorhabditis</taxon>
    </lineage>
</organism>